<evidence type="ECO:0000313" key="3">
    <source>
        <dbReference type="EMBL" id="HER43810.1"/>
    </source>
</evidence>
<gene>
    <name evidence="3" type="ORF">ENO08_05060</name>
</gene>
<accession>A0A7V2AV12</accession>
<proteinExistence type="predicted"/>
<dbReference type="PANTHER" id="PTHR31061">
    <property type="entry name" value="LD22376P"/>
    <property type="match status" value="1"/>
</dbReference>
<feature type="transmembrane region" description="Helical" evidence="1">
    <location>
        <begin position="236"/>
        <end position="255"/>
    </location>
</feature>
<feature type="transmembrane region" description="Helical" evidence="1">
    <location>
        <begin position="116"/>
        <end position="135"/>
    </location>
</feature>
<keyword evidence="1" id="KW-0812">Transmembrane</keyword>
<feature type="transmembrane region" description="Helical" evidence="1">
    <location>
        <begin position="88"/>
        <end position="109"/>
    </location>
</feature>
<dbReference type="Proteomes" id="UP000886069">
    <property type="component" value="Unassembled WGS sequence"/>
</dbReference>
<dbReference type="AlphaFoldDB" id="A0A7V2AV12"/>
<feature type="domain" description="Heparan-alpha-glucosaminide N-acetyltransferase catalytic" evidence="2">
    <location>
        <begin position="22"/>
        <end position="197"/>
    </location>
</feature>
<keyword evidence="1" id="KW-1133">Transmembrane helix</keyword>
<feature type="transmembrane region" description="Helical" evidence="1">
    <location>
        <begin position="20"/>
        <end position="45"/>
    </location>
</feature>
<dbReference type="EMBL" id="DSEC01000356">
    <property type="protein sequence ID" value="HER43810.1"/>
    <property type="molecule type" value="Genomic_DNA"/>
</dbReference>
<name>A0A7V2AV12_UNCEI</name>
<feature type="transmembrane region" description="Helical" evidence="1">
    <location>
        <begin position="66"/>
        <end position="82"/>
    </location>
</feature>
<organism evidence="3">
    <name type="scientific">Eiseniibacteriota bacterium</name>
    <dbReference type="NCBI Taxonomy" id="2212470"/>
    <lineage>
        <taxon>Bacteria</taxon>
        <taxon>Candidatus Eiseniibacteriota</taxon>
    </lineage>
</organism>
<feature type="transmembrane region" description="Helical" evidence="1">
    <location>
        <begin position="173"/>
        <end position="193"/>
    </location>
</feature>
<dbReference type="Pfam" id="PF07786">
    <property type="entry name" value="HGSNAT_cat"/>
    <property type="match status" value="1"/>
</dbReference>
<keyword evidence="1" id="KW-0472">Membrane</keyword>
<feature type="transmembrane region" description="Helical" evidence="1">
    <location>
        <begin position="315"/>
        <end position="341"/>
    </location>
</feature>
<sequence>MVNNPGSWSHVYRPLRHAEWHGWTLADLVFPFFLFIVGVSIAISFGRRLEAEGDKRPLYLKIVRRSLILFALGLLLNGFPYYDLSTIRIPGVLQRIAVCYLASAVIFLNSRWKGQIAWAAGLLFVYWAAMEWIPFPGGTAGLYERGNNLASWIDGRLLAGHMWAVTKTWDPEGILSTVPAVSTTLLGLLAGRWLTGDRQPRDKAVWLIAGGAAAAAAGSLWHLAMPINKSLWTSSYALFTAGLASAGLGALHWLADARGWKRWTMPARVLGVNAIAAYVLAGVAARLLHLVTIAGPGGEPVTLEVWIYDTLFASWLGGLNASLAYAAAFVIAVWLCMLPLYRARVYIKI</sequence>
<evidence type="ECO:0000256" key="1">
    <source>
        <dbReference type="SAM" id="Phobius"/>
    </source>
</evidence>
<feature type="transmembrane region" description="Helical" evidence="1">
    <location>
        <begin position="205"/>
        <end position="224"/>
    </location>
</feature>
<reference evidence="3" key="1">
    <citation type="journal article" date="2020" name="mSystems">
        <title>Genome- and Community-Level Interaction Insights into Carbon Utilization and Element Cycling Functions of Hydrothermarchaeota in Hydrothermal Sediment.</title>
        <authorList>
            <person name="Zhou Z."/>
            <person name="Liu Y."/>
            <person name="Xu W."/>
            <person name="Pan J."/>
            <person name="Luo Z.H."/>
            <person name="Li M."/>
        </authorList>
    </citation>
    <scope>NUCLEOTIDE SEQUENCE [LARGE SCALE GENOMIC DNA]</scope>
    <source>
        <strain evidence="3">SpSt-1233</strain>
    </source>
</reference>
<dbReference type="InterPro" id="IPR012429">
    <property type="entry name" value="HGSNAT_cat"/>
</dbReference>
<dbReference type="PANTHER" id="PTHR31061:SF24">
    <property type="entry name" value="LD22376P"/>
    <property type="match status" value="1"/>
</dbReference>
<evidence type="ECO:0000259" key="2">
    <source>
        <dbReference type="Pfam" id="PF07786"/>
    </source>
</evidence>
<protein>
    <submittedName>
        <fullName evidence="3">DUF5009 domain-containing protein</fullName>
    </submittedName>
</protein>
<comment type="caution">
    <text evidence="3">The sequence shown here is derived from an EMBL/GenBank/DDBJ whole genome shotgun (WGS) entry which is preliminary data.</text>
</comment>
<feature type="transmembrane region" description="Helical" evidence="1">
    <location>
        <begin position="275"/>
        <end position="295"/>
    </location>
</feature>